<sequence>KVTHYQDGSEIQTGYSNSEWSNPFLTFYSTGVYAVYNDDTSNIAKYGNLYNWYAVDDSRGICPEGWHIPSDDEWKEMELYLGICDGSLGNKDSYVSSDGCVNNIGWIGTNEGGMIKEDNTEHWNTETCTEPVCPDGSIGCNCSGFTALPGGFRYYLDGFYNGMGYGGYFWSSTESSSHYAWYRQLGTYNSEITRNNFHKTYGFSIRCVRD</sequence>
<dbReference type="NCBIfam" id="TIGR02145">
    <property type="entry name" value="Fib_succ_major"/>
    <property type="match status" value="1"/>
</dbReference>
<dbReference type="EMBL" id="UINC01212473">
    <property type="protein sequence ID" value="SVE36817.1"/>
    <property type="molecule type" value="Genomic_DNA"/>
</dbReference>
<evidence type="ECO:0000313" key="2">
    <source>
        <dbReference type="EMBL" id="SVE36817.1"/>
    </source>
</evidence>
<name>A0A383CWV7_9ZZZZ</name>
<organism evidence="2">
    <name type="scientific">marine metagenome</name>
    <dbReference type="NCBI Taxonomy" id="408172"/>
    <lineage>
        <taxon>unclassified sequences</taxon>
        <taxon>metagenomes</taxon>
        <taxon>ecological metagenomes</taxon>
    </lineage>
</organism>
<feature type="domain" description="Fibrobacter succinogenes major paralogous" evidence="1">
    <location>
        <begin position="2"/>
        <end position="209"/>
    </location>
</feature>
<gene>
    <name evidence="2" type="ORF">METZ01_LOCUS489671</name>
</gene>
<reference evidence="2" key="1">
    <citation type="submission" date="2018-05" db="EMBL/GenBank/DDBJ databases">
        <authorList>
            <person name="Lanie J.A."/>
            <person name="Ng W.-L."/>
            <person name="Kazmierczak K.M."/>
            <person name="Andrzejewski T.M."/>
            <person name="Davidsen T.M."/>
            <person name="Wayne K.J."/>
            <person name="Tettelin H."/>
            <person name="Glass J.I."/>
            <person name="Rusch D."/>
            <person name="Podicherti R."/>
            <person name="Tsui H.-C.T."/>
            <person name="Winkler M.E."/>
        </authorList>
    </citation>
    <scope>NUCLEOTIDE SEQUENCE</scope>
</reference>
<dbReference type="Pfam" id="PF09603">
    <property type="entry name" value="Fib_succ_major"/>
    <property type="match status" value="1"/>
</dbReference>
<evidence type="ECO:0000259" key="1">
    <source>
        <dbReference type="Pfam" id="PF09603"/>
    </source>
</evidence>
<protein>
    <recommendedName>
        <fullName evidence="1">Fibrobacter succinogenes major paralogous domain-containing protein</fullName>
    </recommendedName>
</protein>
<feature type="non-terminal residue" evidence="2">
    <location>
        <position position="1"/>
    </location>
</feature>
<accession>A0A383CWV7</accession>
<dbReference type="AlphaFoldDB" id="A0A383CWV7"/>
<dbReference type="InterPro" id="IPR011871">
    <property type="entry name" value="Fib_succ_major"/>
</dbReference>
<proteinExistence type="predicted"/>